<sequence>MKTGLKPPLLGMLLLPMLGMATGCSSPDSSPEAAPPSASPLSSASSGAPSSSAAPGSSRTAVPTSAPETSAAEGTGTAPDAVVQSPQPAPEPTFEAEQEQYLQDKVPEGGDPNAVLQVGQERCDQLLSARAIDEESVLSELIMSPAQDTADAVAALCPELLPVLDAAKLGFPDGVFSVGEAAPHGEQPSIAPGIYRAYGQPEGCLITVYTGSGELLGSHDGSAPVTIGADAARVESDQCYTWFRS</sequence>
<keyword evidence="4" id="KW-1185">Reference proteome</keyword>
<feature type="signal peptide" evidence="2">
    <location>
        <begin position="1"/>
        <end position="21"/>
    </location>
</feature>
<feature type="compositionally biased region" description="Polar residues" evidence="1">
    <location>
        <begin position="59"/>
        <end position="68"/>
    </location>
</feature>
<proteinExistence type="predicted"/>
<feature type="chain" id="PRO_5045071556" description="DUF732 domain-containing protein" evidence="2">
    <location>
        <begin position="22"/>
        <end position="245"/>
    </location>
</feature>
<name>A0ABY5YS78_9MICC</name>
<evidence type="ECO:0000256" key="1">
    <source>
        <dbReference type="SAM" id="MobiDB-lite"/>
    </source>
</evidence>
<organism evidence="3 4">
    <name type="scientific">Arthrobacter zhaoxinii</name>
    <dbReference type="NCBI Taxonomy" id="2964616"/>
    <lineage>
        <taxon>Bacteria</taxon>
        <taxon>Bacillati</taxon>
        <taxon>Actinomycetota</taxon>
        <taxon>Actinomycetes</taxon>
        <taxon>Micrococcales</taxon>
        <taxon>Micrococcaceae</taxon>
        <taxon>Arthrobacter</taxon>
    </lineage>
</organism>
<dbReference type="EMBL" id="CP104275">
    <property type="protein sequence ID" value="UWX97976.1"/>
    <property type="molecule type" value="Genomic_DNA"/>
</dbReference>
<dbReference type="RefSeq" id="WP_260653136.1">
    <property type="nucleotide sequence ID" value="NZ_CP104275.1"/>
</dbReference>
<feature type="region of interest" description="Disordered" evidence="1">
    <location>
        <begin position="19"/>
        <end position="98"/>
    </location>
</feature>
<evidence type="ECO:0000256" key="2">
    <source>
        <dbReference type="SAM" id="SignalP"/>
    </source>
</evidence>
<accession>A0ABY5YS78</accession>
<feature type="compositionally biased region" description="Low complexity" evidence="1">
    <location>
        <begin position="19"/>
        <end position="32"/>
    </location>
</feature>
<reference evidence="3" key="1">
    <citation type="submission" date="2022-09" db="EMBL/GenBank/DDBJ databases">
        <title>Novel species in genus Arthrobacter.</title>
        <authorList>
            <person name="Liu Y."/>
        </authorList>
    </citation>
    <scope>NUCLEOTIDE SEQUENCE</scope>
    <source>
        <strain evidence="3">Zg-Y815</strain>
    </source>
</reference>
<dbReference type="Proteomes" id="UP001059859">
    <property type="component" value="Chromosome"/>
</dbReference>
<gene>
    <name evidence="3" type="ORF">N2K95_04710</name>
</gene>
<evidence type="ECO:0000313" key="4">
    <source>
        <dbReference type="Proteomes" id="UP001059859"/>
    </source>
</evidence>
<feature type="compositionally biased region" description="Low complexity" evidence="1">
    <location>
        <begin position="39"/>
        <end position="58"/>
    </location>
</feature>
<dbReference type="PROSITE" id="PS51257">
    <property type="entry name" value="PROKAR_LIPOPROTEIN"/>
    <property type="match status" value="1"/>
</dbReference>
<evidence type="ECO:0008006" key="5">
    <source>
        <dbReference type="Google" id="ProtNLM"/>
    </source>
</evidence>
<protein>
    <recommendedName>
        <fullName evidence="5">DUF732 domain-containing protein</fullName>
    </recommendedName>
</protein>
<evidence type="ECO:0000313" key="3">
    <source>
        <dbReference type="EMBL" id="UWX97976.1"/>
    </source>
</evidence>
<keyword evidence="2" id="KW-0732">Signal</keyword>